<name>A0ABT8WMJ8_9FLAO</name>
<protein>
    <submittedName>
        <fullName evidence="1">BspA family leucine-rich repeat surface protein</fullName>
    </submittedName>
</protein>
<dbReference type="InterPro" id="IPR005046">
    <property type="entry name" value="DUF285"/>
</dbReference>
<dbReference type="PANTHER" id="PTHR45661">
    <property type="entry name" value="SURFACE ANTIGEN"/>
    <property type="match status" value="1"/>
</dbReference>
<organism evidence="1 2">
    <name type="scientific">Flavivirga jejuensis</name>
    <dbReference type="NCBI Taxonomy" id="870487"/>
    <lineage>
        <taxon>Bacteria</taxon>
        <taxon>Pseudomonadati</taxon>
        <taxon>Bacteroidota</taxon>
        <taxon>Flavobacteriia</taxon>
        <taxon>Flavobacteriales</taxon>
        <taxon>Flavobacteriaceae</taxon>
        <taxon>Flavivirga</taxon>
    </lineage>
</organism>
<dbReference type="InterPro" id="IPR026906">
    <property type="entry name" value="LRR_5"/>
</dbReference>
<sequence length="599" mass="65348">MRTKLLLQFSLLLFFALLGTATYGQSFMDGDFTYNVISTSPNTVEVTNYEGSGGHLTIPESVEYNLTSYTVTSIGGYAFSGNDELASVVMPNTVTSIGERAFFNCALGSVEIPEGLTTLEEYIFWNNDEMTHVTIPAGITAIGEGTFGSIRDLTQVEVLATDPPSLGGNAFSTNDGRGAIDVLVPSGTGQAYLDNGWTGFQSILDVRVNDEFMADDITYLVTELNPVKEVTVVDYDTEGGTTLAIPQTVQYLDTDFAVTAIGDDAFADNQLTHVIIPDGITSIGEEAFANNPITKVTALATTPPDIQGNSFSNPVQIDLVVPTGTLQAYLANGWTGFNIRVPLPFVTTWMVGDDDYGDGDRTVTIPINGDYDFTVDWGDGSTATDIDTSDPNYSSDLLTHEYTSAGEKTISIAGDFPRIFFNNSSSSDKEKIILVNAWGDIVWQSMEGAFYGCSNLDVIAEDVPDLSNVTNMASMFHNASLLVGNEHFNDWDVSNVKNMYSVFNGATSFNADISDWKVGNVTQMEYMFQHAEKFNQDLGAWNVGKVGNMFSMFNEAYEFEGENLGKWNVSQVTIMTNMFRYARAFNADIGDWNVSKVEN</sequence>
<dbReference type="RefSeq" id="WP_303301395.1">
    <property type="nucleotide sequence ID" value="NZ_JAUOEL010000002.1"/>
</dbReference>
<keyword evidence="2" id="KW-1185">Reference proteome</keyword>
<dbReference type="NCBIfam" id="TIGR02167">
    <property type="entry name" value="Liste_lipo_26"/>
    <property type="match status" value="1"/>
</dbReference>
<dbReference type="Pfam" id="PF13306">
    <property type="entry name" value="LRR_5"/>
    <property type="match status" value="2"/>
</dbReference>
<evidence type="ECO:0000313" key="1">
    <source>
        <dbReference type="EMBL" id="MDO5974260.1"/>
    </source>
</evidence>
<dbReference type="Gene3D" id="3.80.10.10">
    <property type="entry name" value="Ribonuclease Inhibitor"/>
    <property type="match status" value="2"/>
</dbReference>
<dbReference type="InterPro" id="IPR032675">
    <property type="entry name" value="LRR_dom_sf"/>
</dbReference>
<dbReference type="InterPro" id="IPR053139">
    <property type="entry name" value="Surface_bspA-like"/>
</dbReference>
<dbReference type="PANTHER" id="PTHR45661:SF3">
    <property type="entry name" value="IG-LIKE DOMAIN-CONTAINING PROTEIN"/>
    <property type="match status" value="1"/>
</dbReference>
<reference evidence="1" key="1">
    <citation type="submission" date="2023-07" db="EMBL/GenBank/DDBJ databases">
        <title>Two novel species in the genus Flavivirga.</title>
        <authorList>
            <person name="Kwon K."/>
        </authorList>
    </citation>
    <scope>NUCLEOTIDE SEQUENCE</scope>
    <source>
        <strain evidence="1">KACC 14158</strain>
    </source>
</reference>
<dbReference type="EMBL" id="JAUOEL010000002">
    <property type="protein sequence ID" value="MDO5974260.1"/>
    <property type="molecule type" value="Genomic_DNA"/>
</dbReference>
<dbReference type="Proteomes" id="UP001176806">
    <property type="component" value="Unassembled WGS sequence"/>
</dbReference>
<evidence type="ECO:0000313" key="2">
    <source>
        <dbReference type="Proteomes" id="UP001176806"/>
    </source>
</evidence>
<feature type="non-terminal residue" evidence="1">
    <location>
        <position position="599"/>
    </location>
</feature>
<dbReference type="Pfam" id="PF03382">
    <property type="entry name" value="DUF285"/>
    <property type="match status" value="1"/>
</dbReference>
<comment type="caution">
    <text evidence="1">The sequence shown here is derived from an EMBL/GenBank/DDBJ whole genome shotgun (WGS) entry which is preliminary data.</text>
</comment>
<dbReference type="InterPro" id="IPR011889">
    <property type="entry name" value="Liste_lipo_26"/>
</dbReference>
<gene>
    <name evidence="1" type="ORF">Q4Q40_08695</name>
</gene>
<accession>A0ABT8WMJ8</accession>
<proteinExistence type="predicted"/>